<organism evidence="7 8">
    <name type="scientific">Agromyces indicus</name>
    <dbReference type="NCBI Taxonomy" id="758919"/>
    <lineage>
        <taxon>Bacteria</taxon>
        <taxon>Bacillati</taxon>
        <taxon>Actinomycetota</taxon>
        <taxon>Actinomycetes</taxon>
        <taxon>Micrococcales</taxon>
        <taxon>Microbacteriaceae</taxon>
        <taxon>Agromyces</taxon>
    </lineage>
</organism>
<sequence length="956" mass="99552">MSDPSHWSPPGLIPLALPPRPPEPAPPGFPWIASAAPVVGATAIWAVTGSTFALLFAVLGPLVAVASMLDGRRESRRERRRSAGERRAALERLRQEIALRHDLEREAAWRLAPGARRVMERGIPAWRATEPGPVVLGAATLPSRVRIDGMPSDDDDADLLRSAGRLAEAPLTAEVDGGLGFTGPRSLALAAARAALVQCADAVPPGTIAIEAPGTEAWQWIAGLPHVTVPARARLRVVDAAAAAVSREADGDRVHLIAVGATADELPPGLATVVELRHRALAVVGRGTAIPVVPELAGTVEAGAWVARAAIAGRRAGMDGAAALPARVELSELDLAPAAGDRSSLRVPVGASESGPLHLDLATGPHALVAGTSGSGKSEFLVTWVAALAAVHPPDRVAFLLVDFKGGAAFDPVAALPHVTGVVTDLAESEAGRAVASIRAELRHREHVLASVGARDLASLGPDTVLPRLVVVIDEFQAMVERFPELGAVIADVAARGRSLGVHLILASQRPNGVVRENVTANCGIRVSLRVLQRADSTAVVGTEAAASIEASTPGRGIADAGDGRVVRFQSALADDAAVRSAADRHAEVALPRRPWLDPLPRSLTLGSVGAVLGPERPDPDAILLGVADDPDRQRRVPIEWRPASDGPLAVLGAPGSGRTALLAAIANQVAERRGPDGVLRIEGPRSAVWDALDQLDRALADGRRLPALVVLDGLDSCFAAWPDEARLTGIARVESILRGVRDLRSAVVVSAARLTGLGAGVRDALGSTVLLRHPTRADLVQAGGEGTLWEPDAVPGSGQWHGLRAQFLAAPRPSAGTPRPPLPYEPARHPLTAVCSRTPRADAAAIAAACSEAEVVLLGDGPEAAARATAALQRGPEPGSTRIVVGDAESWTTNWALAAQARGRAAIVVHGGAGEYRALARDAAPPPLLDDHRRQCWVVPPEAPPERRSWIRRHD</sequence>
<feature type="transmembrane region" description="Helical" evidence="5">
    <location>
        <begin position="43"/>
        <end position="69"/>
    </location>
</feature>
<evidence type="ECO:0000256" key="1">
    <source>
        <dbReference type="ARBA" id="ARBA00022741"/>
    </source>
</evidence>
<keyword evidence="5" id="KW-0472">Membrane</keyword>
<evidence type="ECO:0000313" key="7">
    <source>
        <dbReference type="EMBL" id="MDR5693215.1"/>
    </source>
</evidence>
<dbReference type="RefSeq" id="WP_310521525.1">
    <property type="nucleotide sequence ID" value="NZ_BAABBS010000003.1"/>
</dbReference>
<feature type="region of interest" description="Disordered" evidence="4">
    <location>
        <begin position="1"/>
        <end position="20"/>
    </location>
</feature>
<keyword evidence="8" id="KW-1185">Reference proteome</keyword>
<evidence type="ECO:0000313" key="8">
    <source>
        <dbReference type="Proteomes" id="UP001260072"/>
    </source>
</evidence>
<dbReference type="PANTHER" id="PTHR22683">
    <property type="entry name" value="SPORULATION PROTEIN RELATED"/>
    <property type="match status" value="1"/>
</dbReference>
<feature type="domain" description="FtsK" evidence="6">
    <location>
        <begin position="354"/>
        <end position="538"/>
    </location>
</feature>
<evidence type="ECO:0000256" key="3">
    <source>
        <dbReference type="PROSITE-ProRule" id="PRU00289"/>
    </source>
</evidence>
<accession>A0ABU1FN91</accession>
<keyword evidence="5" id="KW-1133">Transmembrane helix</keyword>
<dbReference type="InterPro" id="IPR002543">
    <property type="entry name" value="FtsK_dom"/>
</dbReference>
<dbReference type="CDD" id="cd01127">
    <property type="entry name" value="TrwB_TraG_TraD_VirD4"/>
    <property type="match status" value="1"/>
</dbReference>
<keyword evidence="2 3" id="KW-0067">ATP-binding</keyword>
<feature type="binding site" evidence="3">
    <location>
        <begin position="371"/>
        <end position="378"/>
    </location>
    <ligand>
        <name>ATP</name>
        <dbReference type="ChEBI" id="CHEBI:30616"/>
    </ligand>
</feature>
<dbReference type="EMBL" id="JAVKGS010000004">
    <property type="protein sequence ID" value="MDR5693215.1"/>
    <property type="molecule type" value="Genomic_DNA"/>
</dbReference>
<name>A0ABU1FN91_9MICO</name>
<reference evidence="8" key="1">
    <citation type="submission" date="2023-07" db="EMBL/GenBank/DDBJ databases">
        <title>Description of three actinobacteria isolated from air of manufacturing shop in a pharmaceutical factory.</title>
        <authorList>
            <person name="Zhang D.-F."/>
        </authorList>
    </citation>
    <scope>NUCLEOTIDE SEQUENCE [LARGE SCALE GENOMIC DNA]</scope>
    <source>
        <strain evidence="8">CCTCC AB 2011122</strain>
    </source>
</reference>
<dbReference type="InterPro" id="IPR027417">
    <property type="entry name" value="P-loop_NTPase"/>
</dbReference>
<keyword evidence="5" id="KW-0812">Transmembrane</keyword>
<evidence type="ECO:0000256" key="4">
    <source>
        <dbReference type="SAM" id="MobiDB-lite"/>
    </source>
</evidence>
<protein>
    <submittedName>
        <fullName evidence="7">FtsK/SpoIIIE domain-containing protein</fullName>
    </submittedName>
</protein>
<dbReference type="PANTHER" id="PTHR22683:SF1">
    <property type="entry name" value="TYPE VII SECRETION SYSTEM PROTEIN ESSC"/>
    <property type="match status" value="1"/>
</dbReference>
<dbReference type="PROSITE" id="PS50901">
    <property type="entry name" value="FTSK"/>
    <property type="match status" value="1"/>
</dbReference>
<proteinExistence type="predicted"/>
<dbReference type="SMART" id="SM00382">
    <property type="entry name" value="AAA"/>
    <property type="match status" value="2"/>
</dbReference>
<evidence type="ECO:0000256" key="2">
    <source>
        <dbReference type="ARBA" id="ARBA00022840"/>
    </source>
</evidence>
<dbReference type="Pfam" id="PF01580">
    <property type="entry name" value="FtsK_SpoIIIE"/>
    <property type="match status" value="1"/>
</dbReference>
<evidence type="ECO:0000256" key="5">
    <source>
        <dbReference type="SAM" id="Phobius"/>
    </source>
</evidence>
<dbReference type="Proteomes" id="UP001260072">
    <property type="component" value="Unassembled WGS sequence"/>
</dbReference>
<dbReference type="SUPFAM" id="SSF52540">
    <property type="entry name" value="P-loop containing nucleoside triphosphate hydrolases"/>
    <property type="match status" value="2"/>
</dbReference>
<evidence type="ECO:0000259" key="6">
    <source>
        <dbReference type="PROSITE" id="PS50901"/>
    </source>
</evidence>
<dbReference type="Gene3D" id="3.40.50.300">
    <property type="entry name" value="P-loop containing nucleotide triphosphate hydrolases"/>
    <property type="match status" value="3"/>
</dbReference>
<dbReference type="InterPro" id="IPR050206">
    <property type="entry name" value="FtsK/SpoIIIE/SftA"/>
</dbReference>
<dbReference type="InterPro" id="IPR003593">
    <property type="entry name" value="AAA+_ATPase"/>
</dbReference>
<comment type="caution">
    <text evidence="7">The sequence shown here is derived from an EMBL/GenBank/DDBJ whole genome shotgun (WGS) entry which is preliminary data.</text>
</comment>
<keyword evidence="1 3" id="KW-0547">Nucleotide-binding</keyword>
<gene>
    <name evidence="7" type="ORF">RH861_14165</name>
</gene>